<dbReference type="AlphaFoldDB" id="A0A6I6DR53"/>
<dbReference type="KEGG" id="moj:D7D94_07025"/>
<dbReference type="Gene3D" id="1.20.120.530">
    <property type="entry name" value="GntR ligand-binding domain-like"/>
    <property type="match status" value="1"/>
</dbReference>
<organism evidence="5 6">
    <name type="scientific">Microbacterium oryzae</name>
    <dbReference type="NCBI Taxonomy" id="743009"/>
    <lineage>
        <taxon>Bacteria</taxon>
        <taxon>Bacillati</taxon>
        <taxon>Actinomycetota</taxon>
        <taxon>Actinomycetes</taxon>
        <taxon>Micrococcales</taxon>
        <taxon>Microbacteriaceae</taxon>
        <taxon>Microbacterium</taxon>
    </lineage>
</organism>
<evidence type="ECO:0000256" key="1">
    <source>
        <dbReference type="ARBA" id="ARBA00023015"/>
    </source>
</evidence>
<keyword evidence="3" id="KW-0804">Transcription</keyword>
<evidence type="ECO:0000259" key="4">
    <source>
        <dbReference type="PROSITE" id="PS50949"/>
    </source>
</evidence>
<evidence type="ECO:0000256" key="2">
    <source>
        <dbReference type="ARBA" id="ARBA00023125"/>
    </source>
</evidence>
<feature type="domain" description="HTH gntR-type" evidence="4">
    <location>
        <begin position="25"/>
        <end position="92"/>
    </location>
</feature>
<dbReference type="CDD" id="cd07377">
    <property type="entry name" value="WHTH_GntR"/>
    <property type="match status" value="1"/>
</dbReference>
<keyword evidence="6" id="KW-1185">Reference proteome</keyword>
<dbReference type="GO" id="GO:0043565">
    <property type="term" value="F:sequence-specific DNA binding"/>
    <property type="evidence" value="ECO:0007669"/>
    <property type="project" value="InterPro"/>
</dbReference>
<dbReference type="InterPro" id="IPR011711">
    <property type="entry name" value="GntR_C"/>
</dbReference>
<protein>
    <submittedName>
        <fullName evidence="5">GntR family transcriptional regulator</fullName>
    </submittedName>
</protein>
<gene>
    <name evidence="5" type="ORF">D7D94_07025</name>
</gene>
<evidence type="ECO:0000313" key="5">
    <source>
        <dbReference type="EMBL" id="QGU27442.1"/>
    </source>
</evidence>
<dbReference type="PANTHER" id="PTHR43537">
    <property type="entry name" value="TRANSCRIPTIONAL REGULATOR, GNTR FAMILY"/>
    <property type="match status" value="1"/>
</dbReference>
<dbReference type="InterPro" id="IPR000485">
    <property type="entry name" value="AsnC-type_HTH_dom"/>
</dbReference>
<dbReference type="GO" id="GO:0003700">
    <property type="term" value="F:DNA-binding transcription factor activity"/>
    <property type="evidence" value="ECO:0007669"/>
    <property type="project" value="InterPro"/>
</dbReference>
<reference evidence="5 6" key="1">
    <citation type="submission" date="2018-09" db="EMBL/GenBank/DDBJ databases">
        <title>Whole genome sequencing of Microbacterium oryzae strain MB-10T.</title>
        <authorList>
            <person name="Das S.K."/>
        </authorList>
    </citation>
    <scope>NUCLEOTIDE SEQUENCE [LARGE SCALE GENOMIC DNA]</scope>
    <source>
        <strain evidence="5 6">MB-10</strain>
    </source>
</reference>
<dbReference type="Pfam" id="PF07729">
    <property type="entry name" value="FCD"/>
    <property type="match status" value="1"/>
</dbReference>
<keyword evidence="1" id="KW-0805">Transcription regulation</keyword>
<keyword evidence="2" id="KW-0238">DNA-binding</keyword>
<proteinExistence type="predicted"/>
<dbReference type="EMBL" id="CP032550">
    <property type="protein sequence ID" value="QGU27442.1"/>
    <property type="molecule type" value="Genomic_DNA"/>
</dbReference>
<sequence length="228" mass="25299">MFIRSHRLWEVAMPNFIGKLDLSPARLGDAVYDRIAAAIVDGSLAPGERIRDLDIAESLGVSRMPVREALQRLEREGLIEMSASRFTRVTEITPEMVAASIEFARYQTGVAARMAAERMDDDARERALALLDELRTALTAGDRDRACERYFASFMFLVDQTENPVFRSLTGEARFALERNIGQGDFAIAVDEASAALFDDLRAAIQDGEGVRAEQIILDLFDAVTPQP</sequence>
<accession>A0A6I6DR53</accession>
<dbReference type="InterPro" id="IPR000524">
    <property type="entry name" value="Tscrpt_reg_HTH_GntR"/>
</dbReference>
<dbReference type="PRINTS" id="PR00035">
    <property type="entry name" value="HTHGNTR"/>
</dbReference>
<dbReference type="PROSITE" id="PS50949">
    <property type="entry name" value="HTH_GNTR"/>
    <property type="match status" value="1"/>
</dbReference>
<dbReference type="SUPFAM" id="SSF46785">
    <property type="entry name" value="Winged helix' DNA-binding domain"/>
    <property type="match status" value="1"/>
</dbReference>
<evidence type="ECO:0000313" key="6">
    <source>
        <dbReference type="Proteomes" id="UP000422989"/>
    </source>
</evidence>
<dbReference type="Pfam" id="PF00392">
    <property type="entry name" value="GntR"/>
    <property type="match status" value="1"/>
</dbReference>
<dbReference type="SMART" id="SM00345">
    <property type="entry name" value="HTH_GNTR"/>
    <property type="match status" value="1"/>
</dbReference>
<dbReference type="InterPro" id="IPR036390">
    <property type="entry name" value="WH_DNA-bd_sf"/>
</dbReference>
<dbReference type="PRINTS" id="PR00033">
    <property type="entry name" value="HTHASNC"/>
</dbReference>
<dbReference type="PANTHER" id="PTHR43537:SF52">
    <property type="entry name" value="FATTY ACID METABOLISM REGULATOR PROTEIN"/>
    <property type="match status" value="1"/>
</dbReference>
<dbReference type="Proteomes" id="UP000422989">
    <property type="component" value="Chromosome"/>
</dbReference>
<dbReference type="SUPFAM" id="SSF48008">
    <property type="entry name" value="GntR ligand-binding domain-like"/>
    <property type="match status" value="1"/>
</dbReference>
<name>A0A6I6DR53_9MICO</name>
<dbReference type="Gene3D" id="1.10.10.10">
    <property type="entry name" value="Winged helix-like DNA-binding domain superfamily/Winged helix DNA-binding domain"/>
    <property type="match status" value="1"/>
</dbReference>
<evidence type="ECO:0000256" key="3">
    <source>
        <dbReference type="ARBA" id="ARBA00023163"/>
    </source>
</evidence>
<dbReference type="InterPro" id="IPR036388">
    <property type="entry name" value="WH-like_DNA-bd_sf"/>
</dbReference>
<dbReference type="InterPro" id="IPR008920">
    <property type="entry name" value="TF_FadR/GntR_C"/>
</dbReference>